<sequence length="104" mass="10369">MTSPFARWLGAGALASVLIAAAAPSLACPMAQGKQHMHQGGMAMHQGGHAQHGRHGGGMACDHGQGGGRVCMHRGGAAAADPLQAERSEAGAAEPAPAQPSDNR</sequence>
<dbReference type="AlphaFoldDB" id="A0A1B4V4L7"/>
<protein>
    <submittedName>
        <fullName evidence="3">Uncharacterized protein</fullName>
    </submittedName>
</protein>
<name>A0A1B4V4L7_9GAMM</name>
<keyword evidence="2" id="KW-0732">Signal</keyword>
<gene>
    <name evidence="3" type="ORF">SVA_1791</name>
</gene>
<evidence type="ECO:0000313" key="4">
    <source>
        <dbReference type="Proteomes" id="UP000218899"/>
    </source>
</evidence>
<evidence type="ECO:0000256" key="2">
    <source>
        <dbReference type="SAM" id="SignalP"/>
    </source>
</evidence>
<feature type="chain" id="PRO_5008571166" evidence="2">
    <location>
        <begin position="28"/>
        <end position="104"/>
    </location>
</feature>
<dbReference type="RefSeq" id="WP_096460866.1">
    <property type="nucleotide sequence ID" value="NZ_AP014936.1"/>
</dbReference>
<reference evidence="3 4" key="1">
    <citation type="submission" date="2015-08" db="EMBL/GenBank/DDBJ databases">
        <title>Complete genome sequence of Sulfurifustis variabilis.</title>
        <authorList>
            <person name="Miura A."/>
            <person name="Kojima H."/>
            <person name="Fukui M."/>
        </authorList>
    </citation>
    <scope>NUCLEOTIDE SEQUENCE [LARGE SCALE GENOMIC DNA]</scope>
    <source>
        <strain evidence="4">skN76</strain>
    </source>
</reference>
<feature type="signal peptide" evidence="2">
    <location>
        <begin position="1"/>
        <end position="27"/>
    </location>
</feature>
<keyword evidence="4" id="KW-1185">Reference proteome</keyword>
<feature type="region of interest" description="Disordered" evidence="1">
    <location>
        <begin position="37"/>
        <end position="104"/>
    </location>
</feature>
<dbReference type="KEGG" id="sva:SVA_1791"/>
<dbReference type="EMBL" id="AP014936">
    <property type="protein sequence ID" value="BAU48345.1"/>
    <property type="molecule type" value="Genomic_DNA"/>
</dbReference>
<feature type="compositionally biased region" description="Low complexity" evidence="1">
    <location>
        <begin position="37"/>
        <end position="49"/>
    </location>
</feature>
<accession>A0A1B4V4L7</accession>
<feature type="compositionally biased region" description="Gly residues" evidence="1">
    <location>
        <begin position="56"/>
        <end position="69"/>
    </location>
</feature>
<proteinExistence type="predicted"/>
<evidence type="ECO:0000313" key="3">
    <source>
        <dbReference type="EMBL" id="BAU48345.1"/>
    </source>
</evidence>
<feature type="compositionally biased region" description="Low complexity" evidence="1">
    <location>
        <begin position="90"/>
        <end position="104"/>
    </location>
</feature>
<dbReference type="Proteomes" id="UP000218899">
    <property type="component" value="Chromosome"/>
</dbReference>
<evidence type="ECO:0000256" key="1">
    <source>
        <dbReference type="SAM" id="MobiDB-lite"/>
    </source>
</evidence>
<organism evidence="3 4">
    <name type="scientific">Sulfurifustis variabilis</name>
    <dbReference type="NCBI Taxonomy" id="1675686"/>
    <lineage>
        <taxon>Bacteria</taxon>
        <taxon>Pseudomonadati</taxon>
        <taxon>Pseudomonadota</taxon>
        <taxon>Gammaproteobacteria</taxon>
        <taxon>Acidiferrobacterales</taxon>
        <taxon>Acidiferrobacteraceae</taxon>
        <taxon>Sulfurifustis</taxon>
    </lineage>
</organism>